<protein>
    <recommendedName>
        <fullName evidence="3">Endonuclease/exonuclease/phosphatase domain-containing protein</fullName>
    </recommendedName>
</protein>
<name>A0A2J7Q0L0_9NEOP</name>
<dbReference type="PANTHER" id="PTHR47510">
    <property type="entry name" value="REVERSE TRANSCRIPTASE DOMAIN-CONTAINING PROTEIN"/>
    <property type="match status" value="1"/>
</dbReference>
<dbReference type="InParanoid" id="A0A2J7Q0L0"/>
<evidence type="ECO:0000313" key="2">
    <source>
        <dbReference type="Proteomes" id="UP000235965"/>
    </source>
</evidence>
<comment type="caution">
    <text evidence="1">The sequence shown here is derived from an EMBL/GenBank/DDBJ whole genome shotgun (WGS) entry which is preliminary data.</text>
</comment>
<gene>
    <name evidence="1" type="ORF">B7P43_G06799</name>
</gene>
<proteinExistence type="predicted"/>
<keyword evidence="2" id="KW-1185">Reference proteome</keyword>
<dbReference type="AlphaFoldDB" id="A0A2J7Q0L0"/>
<evidence type="ECO:0008006" key="3">
    <source>
        <dbReference type="Google" id="ProtNLM"/>
    </source>
</evidence>
<reference evidence="1 2" key="1">
    <citation type="submission" date="2017-12" db="EMBL/GenBank/DDBJ databases">
        <title>Hemimetabolous genomes reveal molecular basis of termite eusociality.</title>
        <authorList>
            <person name="Harrison M.C."/>
            <person name="Jongepier E."/>
            <person name="Robertson H.M."/>
            <person name="Arning N."/>
            <person name="Bitard-Feildel T."/>
            <person name="Chao H."/>
            <person name="Childers C.P."/>
            <person name="Dinh H."/>
            <person name="Doddapaneni H."/>
            <person name="Dugan S."/>
            <person name="Gowin J."/>
            <person name="Greiner C."/>
            <person name="Han Y."/>
            <person name="Hu H."/>
            <person name="Hughes D.S.T."/>
            <person name="Huylmans A.-K."/>
            <person name="Kemena C."/>
            <person name="Kremer L.P.M."/>
            <person name="Lee S.L."/>
            <person name="Lopez-Ezquerra A."/>
            <person name="Mallet L."/>
            <person name="Monroy-Kuhn J.M."/>
            <person name="Moser A."/>
            <person name="Murali S.C."/>
            <person name="Muzny D.M."/>
            <person name="Otani S."/>
            <person name="Piulachs M.-D."/>
            <person name="Poelchau M."/>
            <person name="Qu J."/>
            <person name="Schaub F."/>
            <person name="Wada-Katsumata A."/>
            <person name="Worley K.C."/>
            <person name="Xie Q."/>
            <person name="Ylla G."/>
            <person name="Poulsen M."/>
            <person name="Gibbs R.A."/>
            <person name="Schal C."/>
            <person name="Richards S."/>
            <person name="Belles X."/>
            <person name="Korb J."/>
            <person name="Bornberg-Bauer E."/>
        </authorList>
    </citation>
    <scope>NUCLEOTIDE SEQUENCE [LARGE SCALE GENOMIC DNA]</scope>
    <source>
        <tissue evidence="1">Whole body</tissue>
    </source>
</reference>
<dbReference type="PANTHER" id="PTHR47510:SF3">
    <property type="entry name" value="ENDO_EXONUCLEASE_PHOSPHATASE DOMAIN-CONTAINING PROTEIN"/>
    <property type="match status" value="1"/>
</dbReference>
<dbReference type="Proteomes" id="UP000235965">
    <property type="component" value="Unassembled WGS sequence"/>
</dbReference>
<accession>A0A2J7Q0L0</accession>
<sequence length="442" mass="52218">MRSGTWIVRSLYRSGLLRAVAEEILKYKNRFYEELEHIFDKFPKYPMKILLEDFNAKVGREDIFKPTIGHESLHERVVNFATSKDLTVKNTMFPHHNIHNALGHLLMGRHNQTDHILIDTDHYRVVAKVRERLAVSKQTTRKVHMEQFNLKKLNEVEVKEQYCVEISNRFAAFENLDTEVDVNKAWETIRQNIKMSAKESLGYYELKKNKPWFDERCSKLLDQREQAKLKWLHDPSERNRDNLNNIRCETSRHFRNKKREYLKDKIDELAMNSKNKNIRDLYRGINYFKRGYQPSSNLVKDENGDLLADSHYILNRWRNYYSQLLSVHRVSDVRQTEIHTAEPLVPNPSLFEVESAIAKLKRYKSPGSDQIPAELIQAGGEILHSKIHNLTTSIWHKEKLPHQWKESIIVPVHKKGEKTDVIIGGYHCYKLHTKFYPIFSQG</sequence>
<dbReference type="EMBL" id="NEVH01019965">
    <property type="protein sequence ID" value="PNF22122.1"/>
    <property type="molecule type" value="Genomic_DNA"/>
</dbReference>
<organism evidence="1 2">
    <name type="scientific">Cryptotermes secundus</name>
    <dbReference type="NCBI Taxonomy" id="105785"/>
    <lineage>
        <taxon>Eukaryota</taxon>
        <taxon>Metazoa</taxon>
        <taxon>Ecdysozoa</taxon>
        <taxon>Arthropoda</taxon>
        <taxon>Hexapoda</taxon>
        <taxon>Insecta</taxon>
        <taxon>Pterygota</taxon>
        <taxon>Neoptera</taxon>
        <taxon>Polyneoptera</taxon>
        <taxon>Dictyoptera</taxon>
        <taxon>Blattodea</taxon>
        <taxon>Blattoidea</taxon>
        <taxon>Termitoidae</taxon>
        <taxon>Kalotermitidae</taxon>
        <taxon>Cryptotermitinae</taxon>
        <taxon>Cryptotermes</taxon>
    </lineage>
</organism>
<evidence type="ECO:0000313" key="1">
    <source>
        <dbReference type="EMBL" id="PNF22122.1"/>
    </source>
</evidence>